<dbReference type="EMBL" id="CP035913">
    <property type="protein sequence ID" value="QBE67556.1"/>
    <property type="molecule type" value="Genomic_DNA"/>
</dbReference>
<protein>
    <submittedName>
        <fullName evidence="6">GFA family protein</fullName>
    </submittedName>
</protein>
<feature type="domain" description="CENP-V/GFA" evidence="5">
    <location>
        <begin position="4"/>
        <end position="113"/>
    </location>
</feature>
<dbReference type="GO" id="GO:0016846">
    <property type="term" value="F:carbon-sulfur lyase activity"/>
    <property type="evidence" value="ECO:0007669"/>
    <property type="project" value="InterPro"/>
</dbReference>
<gene>
    <name evidence="6" type="ORF">EWM63_28120</name>
</gene>
<evidence type="ECO:0000313" key="6">
    <source>
        <dbReference type="EMBL" id="QBE67556.1"/>
    </source>
</evidence>
<reference evidence="6 7" key="1">
    <citation type="submission" date="2019-02" db="EMBL/GenBank/DDBJ databases">
        <title>Draft Genome Sequences of Six Type Strains of the Genus Massilia.</title>
        <authorList>
            <person name="Miess H."/>
            <person name="Frediansyhah A."/>
            <person name="Gross H."/>
        </authorList>
    </citation>
    <scope>NUCLEOTIDE SEQUENCE [LARGE SCALE GENOMIC DNA]</scope>
    <source>
        <strain evidence="6 7">DSM 17473</strain>
    </source>
</reference>
<evidence type="ECO:0000313" key="7">
    <source>
        <dbReference type="Proteomes" id="UP000290637"/>
    </source>
</evidence>
<evidence type="ECO:0000256" key="2">
    <source>
        <dbReference type="ARBA" id="ARBA00022723"/>
    </source>
</evidence>
<name>A0A4P6L768_9BURK</name>
<dbReference type="InterPro" id="IPR011057">
    <property type="entry name" value="Mss4-like_sf"/>
</dbReference>
<dbReference type="GO" id="GO:0046872">
    <property type="term" value="F:metal ion binding"/>
    <property type="evidence" value="ECO:0007669"/>
    <property type="project" value="UniProtKB-KW"/>
</dbReference>
<keyword evidence="4" id="KW-0456">Lyase</keyword>
<proteinExistence type="inferred from homology"/>
<keyword evidence="7" id="KW-1185">Reference proteome</keyword>
<dbReference type="PANTHER" id="PTHR33337">
    <property type="entry name" value="GFA DOMAIN-CONTAINING PROTEIN"/>
    <property type="match status" value="1"/>
</dbReference>
<comment type="similarity">
    <text evidence="1">Belongs to the Gfa family.</text>
</comment>
<dbReference type="Pfam" id="PF04828">
    <property type="entry name" value="GFA"/>
    <property type="match status" value="1"/>
</dbReference>
<evidence type="ECO:0000256" key="4">
    <source>
        <dbReference type="ARBA" id="ARBA00023239"/>
    </source>
</evidence>
<dbReference type="Proteomes" id="UP000290637">
    <property type="component" value="Chromosome"/>
</dbReference>
<dbReference type="AlphaFoldDB" id="A0A4P6L768"/>
<dbReference type="PANTHER" id="PTHR33337:SF40">
    <property type="entry name" value="CENP-V_GFA DOMAIN-CONTAINING PROTEIN-RELATED"/>
    <property type="match status" value="1"/>
</dbReference>
<accession>A0A4P6L768</accession>
<keyword evidence="3" id="KW-0862">Zinc</keyword>
<dbReference type="InterPro" id="IPR006913">
    <property type="entry name" value="CENP-V/GFA"/>
</dbReference>
<dbReference type="OrthoDB" id="327703at2"/>
<sequence>MATRTASCSCGQLQIEVAAEPNGVGICHCLACQRRTGSVFAPVAGFPLPYTVSGRSTEYVRVGDAGCGFVYHFCPVCGTTVFHTEDDVDDEVFVAVGAFGDTDFPPPQISVYDCRRHAWVQLPPGTRTFELDPN</sequence>
<evidence type="ECO:0000256" key="3">
    <source>
        <dbReference type="ARBA" id="ARBA00022833"/>
    </source>
</evidence>
<dbReference type="Gene3D" id="3.90.1590.10">
    <property type="entry name" value="glutathione-dependent formaldehyde- activating enzyme (gfa)"/>
    <property type="match status" value="1"/>
</dbReference>
<dbReference type="PROSITE" id="PS51891">
    <property type="entry name" value="CENP_V_GFA"/>
    <property type="match status" value="1"/>
</dbReference>
<evidence type="ECO:0000256" key="1">
    <source>
        <dbReference type="ARBA" id="ARBA00005495"/>
    </source>
</evidence>
<keyword evidence="2" id="KW-0479">Metal-binding</keyword>
<evidence type="ECO:0000259" key="5">
    <source>
        <dbReference type="PROSITE" id="PS51891"/>
    </source>
</evidence>
<dbReference type="KEGG" id="plue:EWM63_28120"/>
<organism evidence="6 7">
    <name type="scientific">Pseudoduganella lutea</name>
    <dbReference type="NCBI Taxonomy" id="321985"/>
    <lineage>
        <taxon>Bacteria</taxon>
        <taxon>Pseudomonadati</taxon>
        <taxon>Pseudomonadota</taxon>
        <taxon>Betaproteobacteria</taxon>
        <taxon>Burkholderiales</taxon>
        <taxon>Oxalobacteraceae</taxon>
        <taxon>Telluria group</taxon>
        <taxon>Pseudoduganella</taxon>
    </lineage>
</organism>
<dbReference type="SUPFAM" id="SSF51316">
    <property type="entry name" value="Mss4-like"/>
    <property type="match status" value="1"/>
</dbReference>